<gene>
    <name evidence="1" type="ORF">FF011L_18840</name>
</gene>
<protein>
    <submittedName>
        <fullName evidence="1">Uncharacterized protein</fullName>
    </submittedName>
</protein>
<name>A0A517ME20_9BACT</name>
<dbReference type="AlphaFoldDB" id="A0A517ME20"/>
<proteinExistence type="predicted"/>
<reference evidence="1 2" key="1">
    <citation type="submission" date="2019-02" db="EMBL/GenBank/DDBJ databases">
        <title>Deep-cultivation of Planctomycetes and their phenomic and genomic characterization uncovers novel biology.</title>
        <authorList>
            <person name="Wiegand S."/>
            <person name="Jogler M."/>
            <person name="Boedeker C."/>
            <person name="Pinto D."/>
            <person name="Vollmers J."/>
            <person name="Rivas-Marin E."/>
            <person name="Kohn T."/>
            <person name="Peeters S.H."/>
            <person name="Heuer A."/>
            <person name="Rast P."/>
            <person name="Oberbeckmann S."/>
            <person name="Bunk B."/>
            <person name="Jeske O."/>
            <person name="Meyerdierks A."/>
            <person name="Storesund J.E."/>
            <person name="Kallscheuer N."/>
            <person name="Luecker S."/>
            <person name="Lage O.M."/>
            <person name="Pohl T."/>
            <person name="Merkel B.J."/>
            <person name="Hornburger P."/>
            <person name="Mueller R.-W."/>
            <person name="Bruemmer F."/>
            <person name="Labrenz M."/>
            <person name="Spormann A.M."/>
            <person name="Op den Camp H."/>
            <person name="Overmann J."/>
            <person name="Amann R."/>
            <person name="Jetten M.S.M."/>
            <person name="Mascher T."/>
            <person name="Medema M.H."/>
            <person name="Devos D.P."/>
            <person name="Kaster A.-K."/>
            <person name="Ovreas L."/>
            <person name="Rohde M."/>
            <person name="Galperin M.Y."/>
            <person name="Jogler C."/>
        </authorList>
    </citation>
    <scope>NUCLEOTIDE SEQUENCE [LARGE SCALE GENOMIC DNA]</scope>
    <source>
        <strain evidence="1 2">FF011L</strain>
    </source>
</reference>
<sequence length="49" mass="5372">MRIYYQPNDLASGIVPGIHFVEGGYAEGCAAVTRAAEIRAAEWLEEKAF</sequence>
<accession>A0A517ME20</accession>
<organism evidence="1 2">
    <name type="scientific">Roseimaritima multifibrata</name>
    <dbReference type="NCBI Taxonomy" id="1930274"/>
    <lineage>
        <taxon>Bacteria</taxon>
        <taxon>Pseudomonadati</taxon>
        <taxon>Planctomycetota</taxon>
        <taxon>Planctomycetia</taxon>
        <taxon>Pirellulales</taxon>
        <taxon>Pirellulaceae</taxon>
        <taxon>Roseimaritima</taxon>
    </lineage>
</organism>
<dbReference type="EMBL" id="CP036262">
    <property type="protein sequence ID" value="QDS93129.1"/>
    <property type="molecule type" value="Genomic_DNA"/>
</dbReference>
<keyword evidence="2" id="KW-1185">Reference proteome</keyword>
<evidence type="ECO:0000313" key="1">
    <source>
        <dbReference type="EMBL" id="QDS93129.1"/>
    </source>
</evidence>
<dbReference type="Proteomes" id="UP000320672">
    <property type="component" value="Chromosome"/>
</dbReference>
<evidence type="ECO:0000313" key="2">
    <source>
        <dbReference type="Proteomes" id="UP000320672"/>
    </source>
</evidence>
<dbReference type="KEGG" id="rml:FF011L_18840"/>